<evidence type="ECO:0000313" key="1">
    <source>
        <dbReference type="EMBL" id="KAI8440358.1"/>
    </source>
</evidence>
<evidence type="ECO:0000313" key="2">
    <source>
        <dbReference type="Proteomes" id="UP001064048"/>
    </source>
</evidence>
<dbReference type="EMBL" id="CM046102">
    <property type="protein sequence ID" value="KAI8440358.1"/>
    <property type="molecule type" value="Genomic_DNA"/>
</dbReference>
<comment type="caution">
    <text evidence="1">The sequence shown here is derived from an EMBL/GenBank/DDBJ whole genome shotgun (WGS) entry which is preliminary data.</text>
</comment>
<proteinExistence type="predicted"/>
<protein>
    <submittedName>
        <fullName evidence="1">Uncharacterized protein</fullName>
    </submittedName>
</protein>
<accession>A0ACC0KV24</accession>
<gene>
    <name evidence="1" type="ORF">MSG28_001692</name>
</gene>
<organism evidence="1 2">
    <name type="scientific">Choristoneura fumiferana</name>
    <name type="common">Spruce budworm moth</name>
    <name type="synonym">Archips fumiferana</name>
    <dbReference type="NCBI Taxonomy" id="7141"/>
    <lineage>
        <taxon>Eukaryota</taxon>
        <taxon>Metazoa</taxon>
        <taxon>Ecdysozoa</taxon>
        <taxon>Arthropoda</taxon>
        <taxon>Hexapoda</taxon>
        <taxon>Insecta</taxon>
        <taxon>Pterygota</taxon>
        <taxon>Neoptera</taxon>
        <taxon>Endopterygota</taxon>
        <taxon>Lepidoptera</taxon>
        <taxon>Glossata</taxon>
        <taxon>Ditrysia</taxon>
        <taxon>Tortricoidea</taxon>
        <taxon>Tortricidae</taxon>
        <taxon>Tortricinae</taxon>
        <taxon>Choristoneura</taxon>
    </lineage>
</organism>
<reference evidence="1 2" key="1">
    <citation type="journal article" date="2022" name="Genome Biol. Evol.">
        <title>The Spruce Budworm Genome: Reconstructing the Evolutionary History of Antifreeze Proteins.</title>
        <authorList>
            <person name="Beliveau C."/>
            <person name="Gagne P."/>
            <person name="Picq S."/>
            <person name="Vernygora O."/>
            <person name="Keeling C.I."/>
            <person name="Pinkney K."/>
            <person name="Doucet D."/>
            <person name="Wen F."/>
            <person name="Johnston J.S."/>
            <person name="Maaroufi H."/>
            <person name="Boyle B."/>
            <person name="Laroche J."/>
            <person name="Dewar K."/>
            <person name="Juretic N."/>
            <person name="Blackburn G."/>
            <person name="Nisole A."/>
            <person name="Brunet B."/>
            <person name="Brandao M."/>
            <person name="Lumley L."/>
            <person name="Duan J."/>
            <person name="Quan G."/>
            <person name="Lucarotti C.J."/>
            <person name="Roe A.D."/>
            <person name="Sperling F.A.H."/>
            <person name="Levesque R.C."/>
            <person name="Cusson M."/>
        </authorList>
    </citation>
    <scope>NUCLEOTIDE SEQUENCE [LARGE SCALE GENOMIC DNA]</scope>
    <source>
        <strain evidence="1">Glfc:IPQL:Cfum</strain>
    </source>
</reference>
<sequence length="191" mass="21893">MIYPQDMGMTYAELSEFGRLRKMQNCGPFSMFQKLVHAWSDKCTPQEVAEKVKHFFRCYAINRHKMTILTPSYHAESYSPDDNRFDHRPFLYRVHWSWQFKAIDDSVAQMTKQKGAAKNDGDKKEAVKSGTGSNAPFNTRGERKGEHATRRLPQHAHYAPPLCSRDRPTKLIFVVIAATSFVAYLLASASD</sequence>
<dbReference type="Proteomes" id="UP001064048">
    <property type="component" value="Chromosome 2"/>
</dbReference>
<keyword evidence="2" id="KW-1185">Reference proteome</keyword>
<name>A0ACC0KV24_CHOFU</name>